<dbReference type="InterPro" id="IPR011042">
    <property type="entry name" value="6-blade_b-propeller_TolB-like"/>
</dbReference>
<dbReference type="InterPro" id="IPR005084">
    <property type="entry name" value="CBM6"/>
</dbReference>
<dbReference type="InterPro" id="IPR029010">
    <property type="entry name" value="ThuA-like"/>
</dbReference>
<dbReference type="RefSeq" id="WP_162449814.1">
    <property type="nucleotide sequence ID" value="NZ_WLZY01000002.1"/>
</dbReference>
<dbReference type="PROSITE" id="PS51175">
    <property type="entry name" value="CBM6"/>
    <property type="match status" value="1"/>
</dbReference>
<dbReference type="PANTHER" id="PTHR40469:SF2">
    <property type="entry name" value="GALACTOSE-BINDING DOMAIN-LIKE SUPERFAMILY PROTEIN"/>
    <property type="match status" value="1"/>
</dbReference>
<dbReference type="InterPro" id="IPR012938">
    <property type="entry name" value="Glc/Sorbosone_DH"/>
</dbReference>
<dbReference type="Pfam" id="PF07995">
    <property type="entry name" value="GSDH"/>
    <property type="match status" value="1"/>
</dbReference>
<dbReference type="CDD" id="cd04084">
    <property type="entry name" value="CBM6_xylanase-like"/>
    <property type="match status" value="1"/>
</dbReference>
<dbReference type="SUPFAM" id="SSF50952">
    <property type="entry name" value="Soluble quinoprotein glucose dehydrogenase"/>
    <property type="match status" value="1"/>
</dbReference>
<dbReference type="Proteomes" id="UP000460435">
    <property type="component" value="Unassembled WGS sequence"/>
</dbReference>
<dbReference type="InterPro" id="IPR054470">
    <property type="entry name" value="FIMAH_dom"/>
</dbReference>
<dbReference type="Gene3D" id="2.60.120.260">
    <property type="entry name" value="Galactose-binding domain-like"/>
    <property type="match status" value="1"/>
</dbReference>
<dbReference type="SMART" id="SM00606">
    <property type="entry name" value="CBD_IV"/>
    <property type="match status" value="1"/>
</dbReference>
<dbReference type="InterPro" id="IPR000601">
    <property type="entry name" value="PKD_dom"/>
</dbReference>
<evidence type="ECO:0000256" key="3">
    <source>
        <dbReference type="SAM" id="SignalP"/>
    </source>
</evidence>
<dbReference type="Gene3D" id="2.60.120.200">
    <property type="match status" value="2"/>
</dbReference>
<dbReference type="Pfam" id="PF06283">
    <property type="entry name" value="ThuA"/>
    <property type="match status" value="1"/>
</dbReference>
<dbReference type="PROSITE" id="PS50093">
    <property type="entry name" value="PKD"/>
    <property type="match status" value="1"/>
</dbReference>
<feature type="region of interest" description="Disordered" evidence="2">
    <location>
        <begin position="1343"/>
        <end position="1380"/>
    </location>
</feature>
<dbReference type="NCBIfam" id="NF047446">
    <property type="entry name" value="barrel_OmpL47"/>
    <property type="match status" value="1"/>
</dbReference>
<feature type="signal peptide" evidence="3">
    <location>
        <begin position="1"/>
        <end position="33"/>
    </location>
</feature>
<evidence type="ECO:0000313" key="6">
    <source>
        <dbReference type="EMBL" id="NDL57142.1"/>
    </source>
</evidence>
<dbReference type="SUPFAM" id="SSF52317">
    <property type="entry name" value="Class I glutamine amidotransferase-like"/>
    <property type="match status" value="1"/>
</dbReference>
<dbReference type="SUPFAM" id="SSF49899">
    <property type="entry name" value="Concanavalin A-like lectins/glucanases"/>
    <property type="match status" value="1"/>
</dbReference>
<dbReference type="Pfam" id="PF17851">
    <property type="entry name" value="GH43_C2"/>
    <property type="match status" value="1"/>
</dbReference>
<dbReference type="InterPro" id="IPR011041">
    <property type="entry name" value="Quinoprot_gluc/sorb_DH_b-prop"/>
</dbReference>
<dbReference type="InterPro" id="IPR013320">
    <property type="entry name" value="ConA-like_dom_sf"/>
</dbReference>
<accession>A0A7K3M2J7</accession>
<dbReference type="Pfam" id="PF22888">
    <property type="entry name" value="FIMAH"/>
    <property type="match status" value="1"/>
</dbReference>
<dbReference type="InterPro" id="IPR013783">
    <property type="entry name" value="Ig-like_fold"/>
</dbReference>
<dbReference type="PANTHER" id="PTHR40469">
    <property type="entry name" value="SECRETED GLYCOSYL HYDROLASE"/>
    <property type="match status" value="1"/>
</dbReference>
<proteinExistence type="predicted"/>
<evidence type="ECO:0000256" key="1">
    <source>
        <dbReference type="ARBA" id="ARBA00022729"/>
    </source>
</evidence>
<protein>
    <submittedName>
        <fullName evidence="6">Carbohydrate-binding protein</fullName>
    </submittedName>
</protein>
<dbReference type="InterPro" id="IPR006584">
    <property type="entry name" value="Cellulose-bd_IV"/>
</dbReference>
<feature type="compositionally biased region" description="Acidic residues" evidence="2">
    <location>
        <begin position="1343"/>
        <end position="1366"/>
    </location>
</feature>
<dbReference type="Pfam" id="PF17957">
    <property type="entry name" value="Big_7"/>
    <property type="match status" value="1"/>
</dbReference>
<feature type="chain" id="PRO_5029507796" evidence="3">
    <location>
        <begin position="34"/>
        <end position="1821"/>
    </location>
</feature>
<dbReference type="GO" id="GO:0005975">
    <property type="term" value="P:carbohydrate metabolic process"/>
    <property type="evidence" value="ECO:0007669"/>
    <property type="project" value="UniProtKB-ARBA"/>
</dbReference>
<dbReference type="Pfam" id="PF03422">
    <property type="entry name" value="CBM_6"/>
    <property type="match status" value="1"/>
</dbReference>
<dbReference type="InterPro" id="IPR035986">
    <property type="entry name" value="PKD_dom_sf"/>
</dbReference>
<reference evidence="6 7" key="1">
    <citation type="submission" date="2019-11" db="EMBL/GenBank/DDBJ databases">
        <authorList>
            <person name="Li X.-J."/>
            <person name="Feng X.-M."/>
        </authorList>
    </citation>
    <scope>NUCLEOTIDE SEQUENCE [LARGE SCALE GENOMIC DNA]</scope>
    <source>
        <strain evidence="6 7">XMNu-373</strain>
    </source>
</reference>
<dbReference type="InterPro" id="IPR029062">
    <property type="entry name" value="Class_I_gatase-like"/>
</dbReference>
<evidence type="ECO:0000259" key="4">
    <source>
        <dbReference type="PROSITE" id="PS50093"/>
    </source>
</evidence>
<feature type="region of interest" description="Disordered" evidence="2">
    <location>
        <begin position="750"/>
        <end position="778"/>
    </location>
</feature>
<evidence type="ECO:0000256" key="2">
    <source>
        <dbReference type="SAM" id="MobiDB-lite"/>
    </source>
</evidence>
<comment type="caution">
    <text evidence="6">The sequence shown here is derived from an EMBL/GenBank/DDBJ whole genome shotgun (WGS) entry which is preliminary data.</text>
</comment>
<dbReference type="Gene3D" id="3.40.50.880">
    <property type="match status" value="1"/>
</dbReference>
<dbReference type="SMART" id="SM00089">
    <property type="entry name" value="PKD"/>
    <property type="match status" value="2"/>
</dbReference>
<organism evidence="6 7">
    <name type="scientific">Phytoactinopolyspora mesophila</name>
    <dbReference type="NCBI Taxonomy" id="2650750"/>
    <lineage>
        <taxon>Bacteria</taxon>
        <taxon>Bacillati</taxon>
        <taxon>Actinomycetota</taxon>
        <taxon>Actinomycetes</taxon>
        <taxon>Jiangellales</taxon>
        <taxon>Jiangellaceae</taxon>
        <taxon>Phytoactinopolyspora</taxon>
    </lineage>
</organism>
<dbReference type="Gene3D" id="2.120.10.30">
    <property type="entry name" value="TolB, C-terminal domain"/>
    <property type="match status" value="1"/>
</dbReference>
<keyword evidence="7" id="KW-1185">Reference proteome</keyword>
<evidence type="ECO:0000259" key="5">
    <source>
        <dbReference type="PROSITE" id="PS51175"/>
    </source>
</evidence>
<dbReference type="Gene3D" id="2.60.40.10">
    <property type="entry name" value="Immunoglobulins"/>
    <property type="match status" value="3"/>
</dbReference>
<keyword evidence="1 3" id="KW-0732">Signal</keyword>
<name>A0A7K3M2J7_9ACTN</name>
<feature type="domain" description="PKD" evidence="4">
    <location>
        <begin position="745"/>
        <end position="828"/>
    </location>
</feature>
<evidence type="ECO:0000313" key="7">
    <source>
        <dbReference type="Proteomes" id="UP000460435"/>
    </source>
</evidence>
<dbReference type="InterPro" id="IPR022409">
    <property type="entry name" value="PKD/Chitinase_dom"/>
</dbReference>
<dbReference type="InterPro" id="IPR058094">
    <property type="entry name" value="Ig-like_OmpL47-like"/>
</dbReference>
<dbReference type="SUPFAM" id="SSF49299">
    <property type="entry name" value="PKD domain"/>
    <property type="match status" value="1"/>
</dbReference>
<dbReference type="SUPFAM" id="SSF49785">
    <property type="entry name" value="Galactose-binding domain-like"/>
    <property type="match status" value="1"/>
</dbReference>
<dbReference type="EMBL" id="WLZY01000002">
    <property type="protein sequence ID" value="NDL57142.1"/>
    <property type="molecule type" value="Genomic_DNA"/>
</dbReference>
<feature type="domain" description="CBM6" evidence="5">
    <location>
        <begin position="938"/>
        <end position="1060"/>
    </location>
</feature>
<gene>
    <name evidence="6" type="ORF">F7O44_08675</name>
</gene>
<dbReference type="GO" id="GO:0030246">
    <property type="term" value="F:carbohydrate binding"/>
    <property type="evidence" value="ECO:0007669"/>
    <property type="project" value="InterPro"/>
</dbReference>
<dbReference type="Pfam" id="PF18911">
    <property type="entry name" value="PKD_4"/>
    <property type="match status" value="1"/>
</dbReference>
<sequence length="1821" mass="197284">MNVARRRWWKRPLAGTITAAMGISLLATVPSVAHEHPDDEHGDAHVLIFTATAAGPWHDAAIEYGTPVLQDALEDVGITSVATDDPAIFTDEDLAQFDGLVMFHTNGDPWNAEQKAAMERYQQAGNGIAAIHNATDMRGNYQWWDDLVGTLMPGHADNNPAENGLQATVQVEDSTHPSTAHLEGFEWVRNDEWYNFSTNVRGDAHVLLSIDETTYNPGQHAMGYDHPLAWCKMYDGGRAWATALGHFPAHYDEPEVIQHMVGGIQWIAGAAEGDCGGTVWDSFDKVSLDTDTSAPFGMDIAPDGRVFFTELVRGQIRVFNPETHTTTTALTIPVYSGGEDGMKSIVLDPDFEENGWLYVYYAPVSNEPVYVNRLSRFTVGEGNVIDPDSESVVIEIPKQRFDQPGHTGGGLGFDPDGNLLLSIGDDINPHSEPSPSSAPLSTIEGTFHDARETSANTADLRGKLLRITPQADGGYTVPDGNMFNSGRFDHLFPDGTYDPELALPEIYAMGFRNPFRFAVDPVTGHIGMADYGPDCNNPNNCGNYGPTGMVSWTLITEPGNYGWPMCHGDKRPYRDVDYTTTPRTFGDLFDCDNPINDSPRNTGLQELPPVVMNDMVYGYQMSTVPEIIPQGGGLAPMGGPFYQFDPDNQSETKFPEYYSGKPFFYEWSKNRLYSMIVDHDAPEGDRLQKINHFLPPPEQQWLAPIEMKFGADGSLYVLEWGGGFGRHNPDSGLYRIDYVPDGRSPIAVAEATPDSGHSPLEVEFSSEKSHDPEGGSLTYEWDFENDGETDTTEANPTHTYTDDGVYSARLTVTNENGMTGVAVATITVGNTRPDVEFNWPPDGGFFEWGDEISWDLNISDPEDEEIVEENAVVQPAIGHDDHAHSFDPIQGLTGSITAGLSGHSRTDNAFYVLDGRYTDEGTDTAPPLVGSQTVVLQPKFKQAEHYTSSDGITTASNNDVEAGNEVISGSGGAWAAYDPVNLTNIDSIALRVASAAGGTIELRRDAPDGDLLGTADVPATGGLSRFVDVTVEPDDPGETFALYLVFPDTSDVRVNFFEAEGKGISPETRPDVRITSPDGSEQLETGEIEITAEAADAENEITQVEFFVDGDSIGVDDSAPYTVTWDVDEEKVYQLTAVATNDLGLTTTSRIVRVQVGELFGDFETFANTTAEFERLGGNEWAITANGGNMWQATDEYGSLYLPSAAGDRWAATVKIESQQNTNNSAKAGLIVRNDVTSPGTSPGYAAMTMRAGNAYEWLRDTTGNGQLNASDGGGQHEYPAWVRIVRDGDTYTAYRSSDGENFIQVGPSEVLPGAADIQDIGMVVTAHNANQTSRAVFSDFELDLDPQDPDDPDDPELECPDDDPDGGVREPSDEFDGDALDGCRWSVLRTAPGAEVTQVDGQLVLPVTNGDINESEPGPISYLGQPALEGEWEIETRLTLEHTREWQYGGLMLHADDDNYVRVSYTASSATNRFLEFQSETNGSRTWHANNVAVPGDPDTVHLRLASDGSELTAAYSVDGEQWTALDGSAELKQDATVGPVAAGDTGAIEVDAYVDYFRVIGADDDTTPPVVDVVVDPADPDGDNGWYVNTVTVTATATDDTGGDVHIEVRTDGGDWAEYTEALEISADGVHDLEFRGTDEAGNVSDPEEVTIRLDATAPELSVDGVDDGAVYDLGTELTVSAEAEDTVSGVASLEFELNGVAVDNPSTFIPEAGQHTLTAVAVDEAGNTAEATVSFEVEVTYAGAQALLDELHQDGRIQRRDYNQLRTQLSIAERAANRGQTGQAEQALDRFISFAEDVDDEEVTAQLVDLAEALRSQL</sequence>
<dbReference type="CDD" id="cd00146">
    <property type="entry name" value="PKD"/>
    <property type="match status" value="1"/>
</dbReference>
<dbReference type="InterPro" id="IPR008979">
    <property type="entry name" value="Galactose-bd-like_sf"/>
</dbReference>
<dbReference type="InterPro" id="IPR041542">
    <property type="entry name" value="GH43_C2"/>
</dbReference>